<evidence type="ECO:0000313" key="8">
    <source>
        <dbReference type="EMBL" id="CEP02811.1"/>
    </source>
</evidence>
<reference evidence="8 9" key="1">
    <citation type="submission" date="2015-02" db="EMBL/GenBank/DDBJ databases">
        <authorList>
            <person name="Chooi Y.-H."/>
        </authorList>
    </citation>
    <scope>NUCLEOTIDE SEQUENCE [LARGE SCALE GENOMIC DNA]</scope>
    <source>
        <strain evidence="8">E3</strain>
    </source>
</reference>
<dbReference type="AlphaFoldDB" id="A0A0G4J6A5"/>
<comment type="subcellular location">
    <subcellularLocation>
        <location evidence="1">Cytoplasm</location>
    </subcellularLocation>
</comment>
<dbReference type="PROSITE" id="PS50908">
    <property type="entry name" value="RWD"/>
    <property type="match status" value="1"/>
</dbReference>
<dbReference type="GO" id="GO:0005737">
    <property type="term" value="C:cytoplasm"/>
    <property type="evidence" value="ECO:0007669"/>
    <property type="project" value="UniProtKB-SubCell"/>
</dbReference>
<evidence type="ECO:0000256" key="1">
    <source>
        <dbReference type="ARBA" id="ARBA00004496"/>
    </source>
</evidence>
<dbReference type="OrthoDB" id="69641at2759"/>
<dbReference type="InterPro" id="IPR001498">
    <property type="entry name" value="Impact_N"/>
</dbReference>
<keyword evidence="6" id="KW-0346">Stress response</keyword>
<evidence type="ECO:0000256" key="2">
    <source>
        <dbReference type="ARBA" id="ARBA00007665"/>
    </source>
</evidence>
<dbReference type="GO" id="GO:0140469">
    <property type="term" value="P:GCN2-mediated signaling"/>
    <property type="evidence" value="ECO:0007669"/>
    <property type="project" value="TreeGrafter"/>
</dbReference>
<dbReference type="PANTHER" id="PTHR16301:SF25">
    <property type="entry name" value="PROTEIN IMPACT"/>
    <property type="match status" value="1"/>
</dbReference>
<keyword evidence="4" id="KW-0678">Repressor</keyword>
<keyword evidence="9" id="KW-1185">Reference proteome</keyword>
<organism evidence="8 9">
    <name type="scientific">Plasmodiophora brassicae</name>
    <name type="common">Clubroot disease agent</name>
    <dbReference type="NCBI Taxonomy" id="37360"/>
    <lineage>
        <taxon>Eukaryota</taxon>
        <taxon>Sar</taxon>
        <taxon>Rhizaria</taxon>
        <taxon>Endomyxa</taxon>
        <taxon>Phytomyxea</taxon>
        <taxon>Plasmodiophorida</taxon>
        <taxon>Plasmodiophoridae</taxon>
        <taxon>Plasmodiophora</taxon>
    </lineage>
</organism>
<comment type="similarity">
    <text evidence="2">Belongs to the IMPACT family.</text>
</comment>
<evidence type="ECO:0000256" key="5">
    <source>
        <dbReference type="ARBA" id="ARBA00022845"/>
    </source>
</evidence>
<dbReference type="InterPro" id="IPR023582">
    <property type="entry name" value="Impact"/>
</dbReference>
<keyword evidence="5" id="KW-0810">Translation regulation</keyword>
<dbReference type="SUPFAM" id="SSF54211">
    <property type="entry name" value="Ribosomal protein S5 domain 2-like"/>
    <property type="match status" value="1"/>
</dbReference>
<dbReference type="InterPro" id="IPR006575">
    <property type="entry name" value="RWD_dom"/>
</dbReference>
<dbReference type="InterPro" id="IPR020569">
    <property type="entry name" value="UPF0029_Impact_CS"/>
</dbReference>
<dbReference type="SUPFAM" id="SSF54495">
    <property type="entry name" value="UBC-like"/>
    <property type="match status" value="1"/>
</dbReference>
<dbReference type="InterPro" id="IPR016135">
    <property type="entry name" value="UBQ-conjugating_enzyme/RWD"/>
</dbReference>
<feature type="domain" description="RWD" evidence="7">
    <location>
        <begin position="32"/>
        <end position="126"/>
    </location>
</feature>
<dbReference type="PROSITE" id="PS00910">
    <property type="entry name" value="UPF0029"/>
    <property type="match status" value="1"/>
</dbReference>
<dbReference type="InterPro" id="IPR036956">
    <property type="entry name" value="Impact_N_sf"/>
</dbReference>
<dbReference type="Pfam" id="PF05773">
    <property type="entry name" value="RWD"/>
    <property type="match status" value="1"/>
</dbReference>
<keyword evidence="3" id="KW-0963">Cytoplasm</keyword>
<dbReference type="InterPro" id="IPR020568">
    <property type="entry name" value="Ribosomal_Su5_D2-typ_SF"/>
</dbReference>
<dbReference type="Gene3D" id="3.10.110.10">
    <property type="entry name" value="Ubiquitin Conjugating Enzyme"/>
    <property type="match status" value="1"/>
</dbReference>
<dbReference type="GO" id="GO:0006446">
    <property type="term" value="P:regulation of translational initiation"/>
    <property type="evidence" value="ECO:0007669"/>
    <property type="project" value="TreeGrafter"/>
</dbReference>
<proteinExistence type="inferred from homology"/>
<sequence>MGGSFESRRPFRRVVPGETAPRTVMSSEAFLEELEALQAIYGEEFTDLGGSRYAIRITDRVTLEFWSTEGLYPAVEPPSYRIVAMSTPLTRTISAQIDADLRRLWCPGQVVLHDWVEWIREHAPGFADDNKMNSDGAICNASVATDDDDHVDVVHGPVHVERRSRFIAHAARVTTRSQVDWVVRSLRYDSKLQTATHNIVAYRLRLHDGSLLENRDDDGEGGAGDCLLYLLQRMDLVNVVGVVSRWFGGVKLGPDRFRIISNVLKELIDSTEWRHGR</sequence>
<dbReference type="EMBL" id="CDSF01000133">
    <property type="protein sequence ID" value="CEP02811.1"/>
    <property type="molecule type" value="Genomic_DNA"/>
</dbReference>
<dbReference type="PANTHER" id="PTHR16301">
    <property type="entry name" value="IMPACT-RELATED"/>
    <property type="match status" value="1"/>
</dbReference>
<dbReference type="Proteomes" id="UP000039324">
    <property type="component" value="Unassembled WGS sequence"/>
</dbReference>
<dbReference type="Pfam" id="PF01205">
    <property type="entry name" value="Impact_N"/>
    <property type="match status" value="1"/>
</dbReference>
<dbReference type="STRING" id="37360.A0A0G4J6A5"/>
<evidence type="ECO:0000256" key="3">
    <source>
        <dbReference type="ARBA" id="ARBA00022490"/>
    </source>
</evidence>
<evidence type="ECO:0000313" key="9">
    <source>
        <dbReference type="Proteomes" id="UP000039324"/>
    </source>
</evidence>
<dbReference type="OMA" id="HLMQVMD"/>
<evidence type="ECO:0000256" key="6">
    <source>
        <dbReference type="ARBA" id="ARBA00023016"/>
    </source>
</evidence>
<evidence type="ECO:0000259" key="7">
    <source>
        <dbReference type="PROSITE" id="PS50908"/>
    </source>
</evidence>
<evidence type="ECO:0000256" key="4">
    <source>
        <dbReference type="ARBA" id="ARBA00022491"/>
    </source>
</evidence>
<gene>
    <name evidence="8" type="ORF">PBRA_002778</name>
</gene>
<name>A0A0G4J6A5_PLABS</name>
<dbReference type="CDD" id="cd23821">
    <property type="entry name" value="RWD_IMPACT"/>
    <property type="match status" value="1"/>
</dbReference>
<accession>A0A0G4J6A5</accession>
<dbReference type="Gene3D" id="3.30.230.30">
    <property type="entry name" value="Impact, N-terminal domain"/>
    <property type="match status" value="1"/>
</dbReference>
<protein>
    <recommendedName>
        <fullName evidence="7">RWD domain-containing protein</fullName>
    </recommendedName>
</protein>